<evidence type="ECO:0000313" key="2">
    <source>
        <dbReference type="EMBL" id="CAL1414111.1"/>
    </source>
</evidence>
<keyword evidence="3" id="KW-1185">Reference proteome</keyword>
<sequence length="125" mass="13782">MEKKTSSYKQFSKKKKKKNEVEFAIRLFSSSVQSGAPPLPHFSSGDRRPGIAEPVTSDRRQGDPPRSLLCSAPPTDLICSAPPLRPPVLLYAATLRRSVAPLRSSTADCSRRQEHATYRGQASDQ</sequence>
<accession>A0AAV2GTI8</accession>
<reference evidence="2 3" key="1">
    <citation type="submission" date="2024-04" db="EMBL/GenBank/DDBJ databases">
        <authorList>
            <person name="Fracassetti M."/>
        </authorList>
    </citation>
    <scope>NUCLEOTIDE SEQUENCE [LARGE SCALE GENOMIC DNA]</scope>
</reference>
<feature type="region of interest" description="Disordered" evidence="1">
    <location>
        <begin position="101"/>
        <end position="125"/>
    </location>
</feature>
<name>A0AAV2GTI8_9ROSI</name>
<dbReference type="AlphaFoldDB" id="A0AAV2GTI8"/>
<evidence type="ECO:0000313" key="3">
    <source>
        <dbReference type="Proteomes" id="UP001497516"/>
    </source>
</evidence>
<dbReference type="Proteomes" id="UP001497516">
    <property type="component" value="Chromosome 9"/>
</dbReference>
<organism evidence="2 3">
    <name type="scientific">Linum trigynum</name>
    <dbReference type="NCBI Taxonomy" id="586398"/>
    <lineage>
        <taxon>Eukaryota</taxon>
        <taxon>Viridiplantae</taxon>
        <taxon>Streptophyta</taxon>
        <taxon>Embryophyta</taxon>
        <taxon>Tracheophyta</taxon>
        <taxon>Spermatophyta</taxon>
        <taxon>Magnoliopsida</taxon>
        <taxon>eudicotyledons</taxon>
        <taxon>Gunneridae</taxon>
        <taxon>Pentapetalae</taxon>
        <taxon>rosids</taxon>
        <taxon>fabids</taxon>
        <taxon>Malpighiales</taxon>
        <taxon>Linaceae</taxon>
        <taxon>Linum</taxon>
    </lineage>
</organism>
<protein>
    <submittedName>
        <fullName evidence="2">Uncharacterized protein</fullName>
    </submittedName>
</protein>
<proteinExistence type="predicted"/>
<gene>
    <name evidence="2" type="ORF">LTRI10_LOCUS53293</name>
</gene>
<feature type="compositionally biased region" description="Basic and acidic residues" evidence="1">
    <location>
        <begin position="44"/>
        <end position="63"/>
    </location>
</feature>
<dbReference type="EMBL" id="OZ034822">
    <property type="protein sequence ID" value="CAL1414111.1"/>
    <property type="molecule type" value="Genomic_DNA"/>
</dbReference>
<evidence type="ECO:0000256" key="1">
    <source>
        <dbReference type="SAM" id="MobiDB-lite"/>
    </source>
</evidence>
<feature type="region of interest" description="Disordered" evidence="1">
    <location>
        <begin position="32"/>
        <end position="69"/>
    </location>
</feature>